<accession>A0AAX3YTS5</accession>
<dbReference type="PROSITE" id="PS00061">
    <property type="entry name" value="ADH_SHORT"/>
    <property type="match status" value="1"/>
</dbReference>
<dbReference type="RefSeq" id="WP_269592471.1">
    <property type="nucleotide sequence ID" value="NZ_CP130956.1"/>
</dbReference>
<reference evidence="3" key="1">
    <citation type="submission" date="2022-12" db="EMBL/GenBank/DDBJ databases">
        <authorList>
            <person name="Krivoruchko A.V."/>
            <person name="Elkin A."/>
        </authorList>
    </citation>
    <scope>NUCLEOTIDE SEQUENCE</scope>
    <source>
        <strain evidence="3">IEGM 249</strain>
    </source>
</reference>
<dbReference type="NCBIfam" id="NF005559">
    <property type="entry name" value="PRK07231.1"/>
    <property type="match status" value="1"/>
</dbReference>
<comment type="similarity">
    <text evidence="1">Belongs to the short-chain dehydrogenases/reductases (SDR) family.</text>
</comment>
<evidence type="ECO:0000256" key="2">
    <source>
        <dbReference type="ARBA" id="ARBA00023002"/>
    </source>
</evidence>
<dbReference type="EMBL" id="CP130956">
    <property type="protein sequence ID" value="WLF52445.1"/>
    <property type="molecule type" value="Genomic_DNA"/>
</dbReference>
<keyword evidence="2" id="KW-0560">Oxidoreductase</keyword>
<evidence type="ECO:0000313" key="3">
    <source>
        <dbReference type="EMBL" id="MCZ4589264.1"/>
    </source>
</evidence>
<dbReference type="EMBL" id="JAPWIS010000030">
    <property type="protein sequence ID" value="MCZ4589264.1"/>
    <property type="molecule type" value="Genomic_DNA"/>
</dbReference>
<keyword evidence="5" id="KW-0614">Plasmid</keyword>
<dbReference type="InterPro" id="IPR020904">
    <property type="entry name" value="Sc_DH/Rdtase_CS"/>
</dbReference>
<geneLocation type="plasmid" evidence="5 7">
    <name>pRho-VOC14-L</name>
</geneLocation>
<evidence type="ECO:0000313" key="5">
    <source>
        <dbReference type="EMBL" id="WLF52445.1"/>
    </source>
</evidence>
<dbReference type="Gene3D" id="3.40.50.720">
    <property type="entry name" value="NAD(P)-binding Rossmann-like Domain"/>
    <property type="match status" value="1"/>
</dbReference>
<dbReference type="PANTHER" id="PTHR43639">
    <property type="entry name" value="OXIDOREDUCTASE, SHORT-CHAIN DEHYDROGENASE/REDUCTASE FAMILY (AFU_ORTHOLOGUE AFUA_5G02870)"/>
    <property type="match status" value="1"/>
</dbReference>
<dbReference type="GO" id="GO:0016491">
    <property type="term" value="F:oxidoreductase activity"/>
    <property type="evidence" value="ECO:0007669"/>
    <property type="project" value="UniProtKB-KW"/>
</dbReference>
<dbReference type="FunFam" id="3.40.50.720:FF:000084">
    <property type="entry name" value="Short-chain dehydrogenase reductase"/>
    <property type="match status" value="1"/>
</dbReference>
<dbReference type="Proteomes" id="UP001066327">
    <property type="component" value="Unassembled WGS sequence"/>
</dbReference>
<evidence type="ECO:0000313" key="6">
    <source>
        <dbReference type="Proteomes" id="UP001066327"/>
    </source>
</evidence>
<dbReference type="PRINTS" id="PR00080">
    <property type="entry name" value="SDRFAMILY"/>
</dbReference>
<dbReference type="PRINTS" id="PR00081">
    <property type="entry name" value="GDHRDH"/>
</dbReference>
<evidence type="ECO:0000313" key="7">
    <source>
        <dbReference type="Proteomes" id="UP001231166"/>
    </source>
</evidence>
<sequence length="254" mass="26415">MSTDRHNLAGKVALITGGSRGLGASMAWAFAEEGAHVVIASRKVEPCRELAADIEAKTGVKALGVAAHVGDWATLPTLIDEVYATFGKLDVLVNNAGIAPLYPSIEEVSEELFDKIVDVNLKGPFRLSALVATRMTEAGGGSIINISSNASERPAPAYIPYGAAKAGLNSLTKGFASAYGPGVRVNCVMAGSFFTDISKGWDMDEFDDLAGAWPISRGGRPEEIVGAVLYFAGDSSSYTTGTILPVDGGRMAVG</sequence>
<dbReference type="Pfam" id="PF13561">
    <property type="entry name" value="adh_short_C2"/>
    <property type="match status" value="1"/>
</dbReference>
<evidence type="ECO:0000256" key="1">
    <source>
        <dbReference type="ARBA" id="ARBA00006484"/>
    </source>
</evidence>
<dbReference type="PANTHER" id="PTHR43639:SF1">
    <property type="entry name" value="SHORT-CHAIN DEHYDROGENASE_REDUCTASE FAMILY PROTEIN"/>
    <property type="match status" value="1"/>
</dbReference>
<proteinExistence type="inferred from homology"/>
<dbReference type="InterPro" id="IPR002347">
    <property type="entry name" value="SDR_fam"/>
</dbReference>
<dbReference type="Proteomes" id="UP001231166">
    <property type="component" value="Plasmid pRho-VOC14-L"/>
</dbReference>
<dbReference type="EMBL" id="CP130956">
    <property type="protein sequence ID" value="WLF51758.1"/>
    <property type="molecule type" value="Genomic_DNA"/>
</dbReference>
<dbReference type="InterPro" id="IPR036291">
    <property type="entry name" value="NAD(P)-bd_dom_sf"/>
</dbReference>
<dbReference type="SUPFAM" id="SSF51735">
    <property type="entry name" value="NAD(P)-binding Rossmann-fold domains"/>
    <property type="match status" value="1"/>
</dbReference>
<organism evidence="5 7">
    <name type="scientific">Rhodococcus opacus</name>
    <name type="common">Nocardia opaca</name>
    <dbReference type="NCBI Taxonomy" id="37919"/>
    <lineage>
        <taxon>Bacteria</taxon>
        <taxon>Bacillati</taxon>
        <taxon>Actinomycetota</taxon>
        <taxon>Actinomycetes</taxon>
        <taxon>Mycobacteriales</taxon>
        <taxon>Nocardiaceae</taxon>
        <taxon>Rhodococcus</taxon>
    </lineage>
</organism>
<dbReference type="CDD" id="cd05233">
    <property type="entry name" value="SDR_c"/>
    <property type="match status" value="1"/>
</dbReference>
<dbReference type="AlphaFoldDB" id="A0AAX3YTS5"/>
<keyword evidence="6" id="KW-1185">Reference proteome</keyword>
<protein>
    <submittedName>
        <fullName evidence="5">SDR family oxidoreductase</fullName>
    </submittedName>
</protein>
<reference evidence="5" key="2">
    <citation type="submission" date="2023-07" db="EMBL/GenBank/DDBJ databases">
        <title>Genomic analysis of Rhodococcus opacus VOC-14 with glycol ethers degradation activity.</title>
        <authorList>
            <person name="Narkevich D.A."/>
            <person name="Hlushen A.M."/>
            <person name="Akhremchuk A.E."/>
            <person name="Sikolenko M.A."/>
            <person name="Valentovich L.N."/>
        </authorList>
    </citation>
    <scope>NUCLEOTIDE SEQUENCE</scope>
    <source>
        <strain evidence="5">VOC-14</strain>
        <plasmid evidence="5">pRho-VOC14-L</plasmid>
    </source>
</reference>
<evidence type="ECO:0000313" key="4">
    <source>
        <dbReference type="EMBL" id="WLF51758.1"/>
    </source>
</evidence>
<name>A0AAX3YTS5_RHOOP</name>
<gene>
    <name evidence="3" type="ORF">O4328_37420</name>
    <name evidence="4" type="ORF">Q5707_40465</name>
    <name evidence="5" type="ORF">Q5707_44530</name>
</gene>